<keyword evidence="4 7" id="KW-0812">Transmembrane</keyword>
<name>A0ABY7MAU8_9CHLR</name>
<dbReference type="PROSITE" id="PS50928">
    <property type="entry name" value="ABC_TM1"/>
    <property type="match status" value="1"/>
</dbReference>
<dbReference type="CDD" id="cd06261">
    <property type="entry name" value="TM_PBP2"/>
    <property type="match status" value="1"/>
</dbReference>
<evidence type="ECO:0000259" key="8">
    <source>
        <dbReference type="PROSITE" id="PS50928"/>
    </source>
</evidence>
<feature type="transmembrane region" description="Helical" evidence="7">
    <location>
        <begin position="263"/>
        <end position="285"/>
    </location>
</feature>
<evidence type="ECO:0000256" key="5">
    <source>
        <dbReference type="ARBA" id="ARBA00022989"/>
    </source>
</evidence>
<keyword evidence="10" id="KW-1185">Reference proteome</keyword>
<feature type="transmembrane region" description="Helical" evidence="7">
    <location>
        <begin position="99"/>
        <end position="125"/>
    </location>
</feature>
<evidence type="ECO:0000256" key="3">
    <source>
        <dbReference type="ARBA" id="ARBA00022475"/>
    </source>
</evidence>
<feature type="transmembrane region" description="Helical" evidence="7">
    <location>
        <begin position="160"/>
        <end position="177"/>
    </location>
</feature>
<dbReference type="EMBL" id="CP115149">
    <property type="protein sequence ID" value="WBL37123.1"/>
    <property type="molecule type" value="Genomic_DNA"/>
</dbReference>
<dbReference type="Pfam" id="PF00528">
    <property type="entry name" value="BPD_transp_1"/>
    <property type="match status" value="1"/>
</dbReference>
<dbReference type="InterPro" id="IPR035906">
    <property type="entry name" value="MetI-like_sf"/>
</dbReference>
<gene>
    <name evidence="9" type="ORF">O0235_06025</name>
</gene>
<keyword evidence="3" id="KW-1003">Cell membrane</keyword>
<keyword evidence="6 7" id="KW-0472">Membrane</keyword>
<dbReference type="SUPFAM" id="SSF161098">
    <property type="entry name" value="MetI-like"/>
    <property type="match status" value="1"/>
</dbReference>
<sequence length="304" mass="32161">MATEAQAGVLAGPVSRPTFGLGRLKRFARRQPLGTASAVVIGLLIFAAVFADAPFMRTTDPKEFGSNILVPPSGEHWFGTNRNGQDLYSRVVYGARPSLMVGMATVLISVVGGTVLGLLAGYLGGVVDTVISRLSEVLLSFPAILFGLVVATWLGPGLKAVIIAISIIFTPVIMRIIRGAVLVERQRMYVDAARVIGCSEARLMFRHILPNIGPLVIVVASTTLPAAILAESALTFLGVGLPLGEPSWGNDLGPQARAYFNMAWWLAVFPGVALSLTVLAFNLLGDALRDELDPRLRGSGLGEG</sequence>
<feature type="transmembrane region" description="Helical" evidence="7">
    <location>
        <begin position="212"/>
        <end position="243"/>
    </location>
</feature>
<evidence type="ECO:0000313" key="9">
    <source>
        <dbReference type="EMBL" id="WBL37123.1"/>
    </source>
</evidence>
<keyword evidence="2 7" id="KW-0813">Transport</keyword>
<accession>A0ABY7MAU8</accession>
<evidence type="ECO:0000313" key="10">
    <source>
        <dbReference type="Proteomes" id="UP001212803"/>
    </source>
</evidence>
<evidence type="ECO:0000256" key="1">
    <source>
        <dbReference type="ARBA" id="ARBA00004651"/>
    </source>
</evidence>
<feature type="domain" description="ABC transmembrane type-1" evidence="8">
    <location>
        <begin position="95"/>
        <end position="285"/>
    </location>
</feature>
<evidence type="ECO:0000256" key="7">
    <source>
        <dbReference type="RuleBase" id="RU363032"/>
    </source>
</evidence>
<reference evidence="9 10" key="1">
    <citation type="journal article" date="2023" name="ISME J.">
        <title>Thermophilic Dehalococcoidia with unusual traits shed light on an unexpected past.</title>
        <authorList>
            <person name="Palmer M."/>
            <person name="Covington J.K."/>
            <person name="Zhou E.M."/>
            <person name="Thomas S.C."/>
            <person name="Habib N."/>
            <person name="Seymour C.O."/>
            <person name="Lai D."/>
            <person name="Johnston J."/>
            <person name="Hashimi A."/>
            <person name="Jiao J.Y."/>
            <person name="Muok A.R."/>
            <person name="Liu L."/>
            <person name="Xian W.D."/>
            <person name="Zhi X.Y."/>
            <person name="Li M.M."/>
            <person name="Silva L.P."/>
            <person name="Bowen B.P."/>
            <person name="Louie K."/>
            <person name="Briegel A."/>
            <person name="Pett-Ridge J."/>
            <person name="Weber P.K."/>
            <person name="Tocheva E.I."/>
            <person name="Woyke T."/>
            <person name="Northen T.R."/>
            <person name="Mayali X."/>
            <person name="Li W.J."/>
            <person name="Hedlund B.P."/>
        </authorList>
    </citation>
    <scope>NUCLEOTIDE SEQUENCE [LARGE SCALE GENOMIC DNA]</scope>
    <source>
        <strain evidence="9 10">YIM 72310</strain>
    </source>
</reference>
<dbReference type="InterPro" id="IPR000515">
    <property type="entry name" value="MetI-like"/>
</dbReference>
<protein>
    <submittedName>
        <fullName evidence="9">ABC transporter permease</fullName>
    </submittedName>
</protein>
<dbReference type="InterPro" id="IPR050366">
    <property type="entry name" value="BP-dependent_transpt_permease"/>
</dbReference>
<feature type="transmembrane region" description="Helical" evidence="7">
    <location>
        <begin position="33"/>
        <end position="51"/>
    </location>
</feature>
<organism evidence="9 10">
    <name type="scientific">Tepidiforma flava</name>
    <dbReference type="NCBI Taxonomy" id="3004094"/>
    <lineage>
        <taxon>Bacteria</taxon>
        <taxon>Bacillati</taxon>
        <taxon>Chloroflexota</taxon>
        <taxon>Tepidiformia</taxon>
        <taxon>Tepidiformales</taxon>
        <taxon>Tepidiformaceae</taxon>
        <taxon>Tepidiforma</taxon>
    </lineage>
</organism>
<evidence type="ECO:0000256" key="4">
    <source>
        <dbReference type="ARBA" id="ARBA00022692"/>
    </source>
</evidence>
<dbReference type="Proteomes" id="UP001212803">
    <property type="component" value="Chromosome"/>
</dbReference>
<proteinExistence type="inferred from homology"/>
<comment type="subcellular location">
    <subcellularLocation>
        <location evidence="1 7">Cell membrane</location>
        <topology evidence="1 7">Multi-pass membrane protein</topology>
    </subcellularLocation>
</comment>
<evidence type="ECO:0000256" key="2">
    <source>
        <dbReference type="ARBA" id="ARBA00022448"/>
    </source>
</evidence>
<dbReference type="PANTHER" id="PTHR43386">
    <property type="entry name" value="OLIGOPEPTIDE TRANSPORT SYSTEM PERMEASE PROTEIN APPC"/>
    <property type="match status" value="1"/>
</dbReference>
<keyword evidence="5 7" id="KW-1133">Transmembrane helix</keyword>
<feature type="transmembrane region" description="Helical" evidence="7">
    <location>
        <begin position="137"/>
        <end position="154"/>
    </location>
</feature>
<dbReference type="PANTHER" id="PTHR43386:SF1">
    <property type="entry name" value="D,D-DIPEPTIDE TRANSPORT SYSTEM PERMEASE PROTEIN DDPC-RELATED"/>
    <property type="match status" value="1"/>
</dbReference>
<comment type="similarity">
    <text evidence="7">Belongs to the binding-protein-dependent transport system permease family.</text>
</comment>
<evidence type="ECO:0000256" key="6">
    <source>
        <dbReference type="ARBA" id="ARBA00023136"/>
    </source>
</evidence>
<dbReference type="RefSeq" id="WP_270057637.1">
    <property type="nucleotide sequence ID" value="NZ_CP115149.1"/>
</dbReference>
<dbReference type="Gene3D" id="1.10.3720.10">
    <property type="entry name" value="MetI-like"/>
    <property type="match status" value="1"/>
</dbReference>